<comment type="subcellular location">
    <subcellularLocation>
        <location evidence="1">Cell envelope</location>
    </subcellularLocation>
</comment>
<keyword evidence="4" id="KW-1185">Reference proteome</keyword>
<dbReference type="GO" id="GO:0030313">
    <property type="term" value="C:cell envelope"/>
    <property type="evidence" value="ECO:0007669"/>
    <property type="project" value="UniProtKB-SubCell"/>
</dbReference>
<evidence type="ECO:0000313" key="4">
    <source>
        <dbReference type="Proteomes" id="UP000444316"/>
    </source>
</evidence>
<protein>
    <submittedName>
        <fullName evidence="3">HlyD family efflux transporter periplasmic adaptor subunit</fullName>
    </submittedName>
</protein>
<reference evidence="3" key="1">
    <citation type="submission" date="2019-12" db="EMBL/GenBank/DDBJ databases">
        <title>Novel species isolated from a subtropical stream in China.</title>
        <authorList>
            <person name="Lu H."/>
        </authorList>
    </citation>
    <scope>NUCLEOTIDE SEQUENCE [LARGE SCALE GENOMIC DNA]</scope>
    <source>
        <strain evidence="3">FT93W</strain>
    </source>
</reference>
<sequence length="339" mass="36094">MRQPMKSLPATSLHPALAALLLTGLCTGLLTGCTQQAPAYWSGYAEGEYVYVSSPLAGRVEAVAVLAGQTVAKDAPLFSIDAESEQIAQQEAAARLNSAQAQASNLDTGKRRDELAVTQAQLAQARAAEALASHDLQRQQQLAAQGFVSKARAEDAATTLSQSRARVAELAAAVQAAQLPGRQDERTAQRAAAQAAQEVLKQSQWRTRQKQQSAMQAALVAEVYYRVGEYVQPGQPVLSLLPPANIKARFFVPEQDVGTLRAGQAVTISCDGCGTPIPAQISRIATQPEFTPPVIYSNGQRSKLVFMVEARPQLKDATRLKPGQPLDVRLAATASVQGN</sequence>
<evidence type="ECO:0000313" key="3">
    <source>
        <dbReference type="EMBL" id="MYN46045.1"/>
    </source>
</evidence>
<proteinExistence type="predicted"/>
<dbReference type="PANTHER" id="PTHR32347:SF23">
    <property type="entry name" value="BLL5650 PROTEIN"/>
    <property type="match status" value="1"/>
</dbReference>
<name>A0A845I2N0_9BURK</name>
<keyword evidence="2" id="KW-0175">Coiled coil</keyword>
<evidence type="ECO:0000256" key="1">
    <source>
        <dbReference type="ARBA" id="ARBA00004196"/>
    </source>
</evidence>
<comment type="caution">
    <text evidence="3">The sequence shown here is derived from an EMBL/GenBank/DDBJ whole genome shotgun (WGS) entry which is preliminary data.</text>
</comment>
<gene>
    <name evidence="3" type="ORF">GTP23_13400</name>
</gene>
<dbReference type="Proteomes" id="UP000444316">
    <property type="component" value="Unassembled WGS sequence"/>
</dbReference>
<organism evidence="3 4">
    <name type="scientific">Duganella fentianensis</name>
    <dbReference type="NCBI Taxonomy" id="2692177"/>
    <lineage>
        <taxon>Bacteria</taxon>
        <taxon>Pseudomonadati</taxon>
        <taxon>Pseudomonadota</taxon>
        <taxon>Betaproteobacteria</taxon>
        <taxon>Burkholderiales</taxon>
        <taxon>Oxalobacteraceae</taxon>
        <taxon>Telluria group</taxon>
        <taxon>Duganella</taxon>
    </lineage>
</organism>
<evidence type="ECO:0000256" key="2">
    <source>
        <dbReference type="ARBA" id="ARBA00023054"/>
    </source>
</evidence>
<dbReference type="Gene3D" id="2.40.30.170">
    <property type="match status" value="1"/>
</dbReference>
<dbReference type="InterPro" id="IPR050465">
    <property type="entry name" value="UPF0194_transport"/>
</dbReference>
<dbReference type="EMBL" id="WWCL01000003">
    <property type="protein sequence ID" value="MYN46045.1"/>
    <property type="molecule type" value="Genomic_DNA"/>
</dbReference>
<dbReference type="Gene3D" id="1.10.287.470">
    <property type="entry name" value="Helix hairpin bin"/>
    <property type="match status" value="2"/>
</dbReference>
<dbReference type="AlphaFoldDB" id="A0A845I2N0"/>
<dbReference type="Gene3D" id="2.40.50.100">
    <property type="match status" value="1"/>
</dbReference>
<accession>A0A845I2N0</accession>
<dbReference type="PANTHER" id="PTHR32347">
    <property type="entry name" value="EFFLUX SYSTEM COMPONENT YKNX-RELATED"/>
    <property type="match status" value="1"/>
</dbReference>
<dbReference type="PROSITE" id="PS51257">
    <property type="entry name" value="PROKAR_LIPOPROTEIN"/>
    <property type="match status" value="1"/>
</dbReference>